<accession>A0ABV1SF41</accession>
<evidence type="ECO:0000313" key="7">
    <source>
        <dbReference type="Proteomes" id="UP001438953"/>
    </source>
</evidence>
<dbReference type="Proteomes" id="UP001438953">
    <property type="component" value="Unassembled WGS sequence"/>
</dbReference>
<evidence type="ECO:0000256" key="2">
    <source>
        <dbReference type="ARBA" id="ARBA00022729"/>
    </source>
</evidence>
<name>A0ABV1SF41_9RHOB</name>
<dbReference type="InterPro" id="IPR028081">
    <property type="entry name" value="Leu-bd"/>
</dbReference>
<dbReference type="Gene3D" id="3.40.50.2300">
    <property type="match status" value="2"/>
</dbReference>
<evidence type="ECO:0000313" key="6">
    <source>
        <dbReference type="EMBL" id="MER5171151.1"/>
    </source>
</evidence>
<sequence>MMKQRVLGLLTTGLLGAGLFGSAHAEEPPINIGFAIAQSGRMAVTDADAYRFAQMWIKQQNEKGGLLGRQIVYETADNKTDLGEAVKAGQKVLASDPDLVLVSCDYDFGAPSAVQVQKAGKISAFMCAADPKAGVLGVGPLSFTGGTAAQLGGAVIADWAIKEKGLKTAFVLEDVAGEAQKSACAGFKWMYEKDGGKIVGSEQFRFDDASISAQVSEISKKIASDGVQTVMLCSHLGAGGAVRQIRSAGIDLPLLGPALFDGVAWTSAVPGLTNFFIPTQVVIEGDPRPEAQAMTDAFVAEYGEKPASMWSYPIYAWLQLWAKAVETAGTTDPQKVVDVMNSFKDEPTALGPRTFTPQLHIQTSEPMQITEFTDGRQKFVEEWKIEDAIPNSVLYRVGG</sequence>
<dbReference type="Pfam" id="PF13458">
    <property type="entry name" value="Peripla_BP_6"/>
    <property type="match status" value="1"/>
</dbReference>
<evidence type="ECO:0000256" key="1">
    <source>
        <dbReference type="ARBA" id="ARBA00010062"/>
    </source>
</evidence>
<dbReference type="InterPro" id="IPR028082">
    <property type="entry name" value="Peripla_BP_I"/>
</dbReference>
<protein>
    <submittedName>
        <fullName evidence="6">ABC transporter substrate-binding protein</fullName>
    </submittedName>
</protein>
<evidence type="ECO:0000256" key="3">
    <source>
        <dbReference type="ARBA" id="ARBA00022970"/>
    </source>
</evidence>
<feature type="chain" id="PRO_5045099585" evidence="4">
    <location>
        <begin position="26"/>
        <end position="399"/>
    </location>
</feature>
<proteinExistence type="inferred from homology"/>
<dbReference type="RefSeq" id="WP_349295364.1">
    <property type="nucleotide sequence ID" value="NZ_JAYWLC010000003.1"/>
</dbReference>
<comment type="caution">
    <text evidence="6">The sequence shown here is derived from an EMBL/GenBank/DDBJ whole genome shotgun (WGS) entry which is preliminary data.</text>
</comment>
<gene>
    <name evidence="6" type="ORF">VSX56_05115</name>
</gene>
<organism evidence="6 7">
    <name type="scientific">Thioclava kandeliae</name>
    <dbReference type="NCBI Taxonomy" id="3070818"/>
    <lineage>
        <taxon>Bacteria</taxon>
        <taxon>Pseudomonadati</taxon>
        <taxon>Pseudomonadota</taxon>
        <taxon>Alphaproteobacteria</taxon>
        <taxon>Rhodobacterales</taxon>
        <taxon>Paracoccaceae</taxon>
        <taxon>Thioclava</taxon>
    </lineage>
</organism>
<dbReference type="InterPro" id="IPR051010">
    <property type="entry name" value="BCAA_transport"/>
</dbReference>
<keyword evidence="3" id="KW-0813">Transport</keyword>
<keyword evidence="7" id="KW-1185">Reference proteome</keyword>
<reference evidence="6 7" key="1">
    <citation type="submission" date="2024-01" db="EMBL/GenBank/DDBJ databases">
        <authorList>
            <person name="Deng Y."/>
            <person name="Su J."/>
        </authorList>
    </citation>
    <scope>NUCLEOTIDE SEQUENCE [LARGE SCALE GENOMIC DNA]</scope>
    <source>
        <strain evidence="6 7">CPCC 100088</strain>
    </source>
</reference>
<reference evidence="6 7" key="2">
    <citation type="submission" date="2024-06" db="EMBL/GenBank/DDBJ databases">
        <title>Thioclava kandeliae sp. nov. from a rhizosphere soil sample of Kandelia candel in a mangrove.</title>
        <authorList>
            <person name="Mu T."/>
        </authorList>
    </citation>
    <scope>NUCLEOTIDE SEQUENCE [LARGE SCALE GENOMIC DNA]</scope>
    <source>
        <strain evidence="6 7">CPCC 100088</strain>
    </source>
</reference>
<evidence type="ECO:0000256" key="4">
    <source>
        <dbReference type="SAM" id="SignalP"/>
    </source>
</evidence>
<feature type="signal peptide" evidence="4">
    <location>
        <begin position="1"/>
        <end position="25"/>
    </location>
</feature>
<evidence type="ECO:0000259" key="5">
    <source>
        <dbReference type="Pfam" id="PF13458"/>
    </source>
</evidence>
<keyword evidence="3" id="KW-0029">Amino-acid transport</keyword>
<dbReference type="EMBL" id="JAYWLC010000003">
    <property type="protein sequence ID" value="MER5171151.1"/>
    <property type="molecule type" value="Genomic_DNA"/>
</dbReference>
<comment type="similarity">
    <text evidence="1">Belongs to the leucine-binding protein family.</text>
</comment>
<dbReference type="PANTHER" id="PTHR30483:SF6">
    <property type="entry name" value="PERIPLASMIC BINDING PROTEIN OF ABC TRANSPORTER FOR NATURAL AMINO ACIDS"/>
    <property type="match status" value="1"/>
</dbReference>
<dbReference type="PANTHER" id="PTHR30483">
    <property type="entry name" value="LEUCINE-SPECIFIC-BINDING PROTEIN"/>
    <property type="match status" value="1"/>
</dbReference>
<keyword evidence="2 4" id="KW-0732">Signal</keyword>
<dbReference type="SUPFAM" id="SSF53822">
    <property type="entry name" value="Periplasmic binding protein-like I"/>
    <property type="match status" value="1"/>
</dbReference>
<feature type="domain" description="Leucine-binding protein" evidence="5">
    <location>
        <begin position="29"/>
        <end position="375"/>
    </location>
</feature>